<dbReference type="SUPFAM" id="SSF48264">
    <property type="entry name" value="Cytochrome P450"/>
    <property type="match status" value="1"/>
</dbReference>
<dbReference type="InterPro" id="IPR017972">
    <property type="entry name" value="Cyt_P450_CS"/>
</dbReference>
<comment type="cofactor">
    <cofactor evidence="5">
        <name>heme</name>
        <dbReference type="ChEBI" id="CHEBI:30413"/>
    </cofactor>
</comment>
<dbReference type="InterPro" id="IPR001128">
    <property type="entry name" value="Cyt_P450"/>
</dbReference>
<gene>
    <name evidence="7" type="ORF">CNYM01_05459</name>
</gene>
<evidence type="ECO:0000256" key="2">
    <source>
        <dbReference type="ARBA" id="ARBA00022723"/>
    </source>
</evidence>
<dbReference type="OrthoDB" id="1103324at2759"/>
<accession>A0A135SYJ3</accession>
<evidence type="ECO:0000256" key="4">
    <source>
        <dbReference type="ARBA" id="ARBA00023004"/>
    </source>
</evidence>
<dbReference type="PRINTS" id="PR00463">
    <property type="entry name" value="EP450I"/>
</dbReference>
<organism evidence="7 8">
    <name type="scientific">Colletotrichum nymphaeae SA-01</name>
    <dbReference type="NCBI Taxonomy" id="1460502"/>
    <lineage>
        <taxon>Eukaryota</taxon>
        <taxon>Fungi</taxon>
        <taxon>Dikarya</taxon>
        <taxon>Ascomycota</taxon>
        <taxon>Pezizomycotina</taxon>
        <taxon>Sordariomycetes</taxon>
        <taxon>Hypocreomycetidae</taxon>
        <taxon>Glomerellales</taxon>
        <taxon>Glomerellaceae</taxon>
        <taxon>Colletotrichum</taxon>
        <taxon>Colletotrichum acutatum species complex</taxon>
    </lineage>
</organism>
<keyword evidence="2 5" id="KW-0479">Metal-binding</keyword>
<dbReference type="Gene3D" id="1.10.630.10">
    <property type="entry name" value="Cytochrome P450"/>
    <property type="match status" value="2"/>
</dbReference>
<keyword evidence="3 6" id="KW-0560">Oxidoreductase</keyword>
<name>A0A135SYJ3_9PEZI</name>
<dbReference type="PANTHER" id="PTHR46300">
    <property type="entry name" value="P450, PUTATIVE (EUROFUNG)-RELATED-RELATED"/>
    <property type="match status" value="1"/>
</dbReference>
<feature type="binding site" description="axial binding residue" evidence="5">
    <location>
        <position position="359"/>
    </location>
    <ligand>
        <name>heme</name>
        <dbReference type="ChEBI" id="CHEBI:30413"/>
    </ligand>
    <ligandPart>
        <name>Fe</name>
        <dbReference type="ChEBI" id="CHEBI:18248"/>
    </ligandPart>
</feature>
<dbReference type="GO" id="GO:0016705">
    <property type="term" value="F:oxidoreductase activity, acting on paired donors, with incorporation or reduction of molecular oxygen"/>
    <property type="evidence" value="ECO:0007669"/>
    <property type="project" value="InterPro"/>
</dbReference>
<dbReference type="InterPro" id="IPR050364">
    <property type="entry name" value="Cytochrome_P450_fung"/>
</dbReference>
<dbReference type="AlphaFoldDB" id="A0A135SYJ3"/>
<sequence>MISQKALFVSLIGLATVLALWLLRASRRDKGFKLPPKVPGIPVFGNTFQIPALQQGPWAKKLAEKYGEMFTCKFGGSTWVFLNSSRVVNDLLERRAAIYSSRPPFPMTQGIMSGDSRIVLMPYNERWRMLRKIMHQILSSRQQDIFKPFQDLESKNLCWDYLQTPSRWWVYKREIAKMEEQMANGTQRECFGTDFLNTEEVKTMTEVQKLFVFGTLMEAGSDTSRVTLGQIIAGAATYPDWVIRARAQLDEVCGSNAERLPVWEDRERLNYISAVVKEGFRWRPNIAEIGAPTMLIKDDKYEDYHFPAGTIFTWNAWAIALSPEEYDRPEEFWPERFLDGNEENALKGHWAFGPGRRVCVGWKVGEMNVWIAIARLLYCFDFEQLPGKPIDTMRIPQITKHTAPFDVKVSPRSEEHAALIRRDCADAVAARY</sequence>
<evidence type="ECO:0000256" key="1">
    <source>
        <dbReference type="ARBA" id="ARBA00010617"/>
    </source>
</evidence>
<dbReference type="Pfam" id="PF00067">
    <property type="entry name" value="p450"/>
    <property type="match status" value="2"/>
</dbReference>
<proteinExistence type="inferred from homology"/>
<dbReference type="GO" id="GO:0004497">
    <property type="term" value="F:monooxygenase activity"/>
    <property type="evidence" value="ECO:0007669"/>
    <property type="project" value="UniProtKB-KW"/>
</dbReference>
<evidence type="ECO:0000256" key="5">
    <source>
        <dbReference type="PIRSR" id="PIRSR602401-1"/>
    </source>
</evidence>
<evidence type="ECO:0000313" key="8">
    <source>
        <dbReference type="Proteomes" id="UP000070054"/>
    </source>
</evidence>
<keyword evidence="5 6" id="KW-0349">Heme</keyword>
<keyword evidence="4 5" id="KW-0408">Iron</keyword>
<evidence type="ECO:0000313" key="7">
    <source>
        <dbReference type="EMBL" id="KXH40983.1"/>
    </source>
</evidence>
<dbReference type="PROSITE" id="PS00086">
    <property type="entry name" value="CYTOCHROME_P450"/>
    <property type="match status" value="1"/>
</dbReference>
<comment type="similarity">
    <text evidence="1 6">Belongs to the cytochrome P450 family.</text>
</comment>
<dbReference type="Proteomes" id="UP000070054">
    <property type="component" value="Unassembled WGS sequence"/>
</dbReference>
<dbReference type="EMBL" id="JEMN01001297">
    <property type="protein sequence ID" value="KXH40983.1"/>
    <property type="molecule type" value="Genomic_DNA"/>
</dbReference>
<protein>
    <recommendedName>
        <fullName evidence="9">Cytochrome P450</fullName>
    </recommendedName>
</protein>
<dbReference type="GO" id="GO:0020037">
    <property type="term" value="F:heme binding"/>
    <property type="evidence" value="ECO:0007669"/>
    <property type="project" value="InterPro"/>
</dbReference>
<keyword evidence="8" id="KW-1185">Reference proteome</keyword>
<keyword evidence="6" id="KW-0503">Monooxygenase</keyword>
<dbReference type="InterPro" id="IPR002401">
    <property type="entry name" value="Cyt_P450_E_grp-I"/>
</dbReference>
<evidence type="ECO:0000256" key="6">
    <source>
        <dbReference type="RuleBase" id="RU000461"/>
    </source>
</evidence>
<comment type="caution">
    <text evidence="7">The sequence shown here is derived from an EMBL/GenBank/DDBJ whole genome shotgun (WGS) entry which is preliminary data.</text>
</comment>
<reference evidence="7 8" key="1">
    <citation type="submission" date="2014-02" db="EMBL/GenBank/DDBJ databases">
        <title>The genome sequence of Colletotrichum nymphaeae SA-01.</title>
        <authorList>
            <person name="Baroncelli R."/>
            <person name="Thon M.R."/>
        </authorList>
    </citation>
    <scope>NUCLEOTIDE SEQUENCE [LARGE SCALE GENOMIC DNA]</scope>
    <source>
        <strain evidence="7 8">SA-01</strain>
    </source>
</reference>
<evidence type="ECO:0008006" key="9">
    <source>
        <dbReference type="Google" id="ProtNLM"/>
    </source>
</evidence>
<dbReference type="InterPro" id="IPR036396">
    <property type="entry name" value="Cyt_P450_sf"/>
</dbReference>
<dbReference type="PANTHER" id="PTHR46300:SF12">
    <property type="entry name" value="P450, PUTATIVE (EUROFUNG)-RELATED"/>
    <property type="match status" value="1"/>
</dbReference>
<dbReference type="GO" id="GO:0005506">
    <property type="term" value="F:iron ion binding"/>
    <property type="evidence" value="ECO:0007669"/>
    <property type="project" value="InterPro"/>
</dbReference>
<evidence type="ECO:0000256" key="3">
    <source>
        <dbReference type="ARBA" id="ARBA00023002"/>
    </source>
</evidence>